<dbReference type="EMBL" id="CM047747">
    <property type="protein sequence ID" value="KAJ0016467.1"/>
    <property type="molecule type" value="Genomic_DNA"/>
</dbReference>
<dbReference type="Proteomes" id="UP001163603">
    <property type="component" value="Chromosome 12"/>
</dbReference>
<sequence>MFGTSVMSRCYTHDTKYQYLWNCKEYLKKASRIILATDGDLPGQALAEELARRLGKERCWRVKWPKSYEVNHFKDANKVRYQCLYI</sequence>
<comment type="caution">
    <text evidence="1">The sequence shown here is derived from an EMBL/GenBank/DDBJ whole genome shotgun (WGS) entry which is preliminary data.</text>
</comment>
<evidence type="ECO:0000313" key="1">
    <source>
        <dbReference type="EMBL" id="KAJ0016467.1"/>
    </source>
</evidence>
<protein>
    <submittedName>
        <fullName evidence="1">Uncharacterized protein</fullName>
    </submittedName>
</protein>
<gene>
    <name evidence="1" type="ORF">Pint_11352</name>
</gene>
<organism evidence="1 2">
    <name type="scientific">Pistacia integerrima</name>
    <dbReference type="NCBI Taxonomy" id="434235"/>
    <lineage>
        <taxon>Eukaryota</taxon>
        <taxon>Viridiplantae</taxon>
        <taxon>Streptophyta</taxon>
        <taxon>Embryophyta</taxon>
        <taxon>Tracheophyta</taxon>
        <taxon>Spermatophyta</taxon>
        <taxon>Magnoliopsida</taxon>
        <taxon>eudicotyledons</taxon>
        <taxon>Gunneridae</taxon>
        <taxon>Pentapetalae</taxon>
        <taxon>rosids</taxon>
        <taxon>malvids</taxon>
        <taxon>Sapindales</taxon>
        <taxon>Anacardiaceae</taxon>
        <taxon>Pistacia</taxon>
    </lineage>
</organism>
<keyword evidence="2" id="KW-1185">Reference proteome</keyword>
<reference evidence="2" key="1">
    <citation type="journal article" date="2023" name="G3 (Bethesda)">
        <title>Genome assembly and association tests identify interacting loci associated with vigor, precocity, and sex in interspecific pistachio rootstocks.</title>
        <authorList>
            <person name="Palmer W."/>
            <person name="Jacygrad E."/>
            <person name="Sagayaradj S."/>
            <person name="Cavanaugh K."/>
            <person name="Han R."/>
            <person name="Bertier L."/>
            <person name="Beede B."/>
            <person name="Kafkas S."/>
            <person name="Golino D."/>
            <person name="Preece J."/>
            <person name="Michelmore R."/>
        </authorList>
    </citation>
    <scope>NUCLEOTIDE SEQUENCE [LARGE SCALE GENOMIC DNA]</scope>
</reference>
<proteinExistence type="predicted"/>
<evidence type="ECO:0000313" key="2">
    <source>
        <dbReference type="Proteomes" id="UP001163603"/>
    </source>
</evidence>
<name>A0ACC0XEI2_9ROSI</name>
<accession>A0ACC0XEI2</accession>